<reference evidence="2" key="1">
    <citation type="submission" date="2022-11" db="UniProtKB">
        <authorList>
            <consortium name="WormBaseParasite"/>
        </authorList>
    </citation>
    <scope>IDENTIFICATION</scope>
</reference>
<organism evidence="1 2">
    <name type="scientific">Panagrolaimus sp. PS1159</name>
    <dbReference type="NCBI Taxonomy" id="55785"/>
    <lineage>
        <taxon>Eukaryota</taxon>
        <taxon>Metazoa</taxon>
        <taxon>Ecdysozoa</taxon>
        <taxon>Nematoda</taxon>
        <taxon>Chromadorea</taxon>
        <taxon>Rhabditida</taxon>
        <taxon>Tylenchina</taxon>
        <taxon>Panagrolaimomorpha</taxon>
        <taxon>Panagrolaimoidea</taxon>
        <taxon>Panagrolaimidae</taxon>
        <taxon>Panagrolaimus</taxon>
    </lineage>
</organism>
<dbReference type="Proteomes" id="UP000887580">
    <property type="component" value="Unplaced"/>
</dbReference>
<evidence type="ECO:0000313" key="2">
    <source>
        <dbReference type="WBParaSite" id="PS1159_v2.g16746.t1"/>
    </source>
</evidence>
<name>A0AC35FEV9_9BILA</name>
<proteinExistence type="predicted"/>
<evidence type="ECO:0000313" key="1">
    <source>
        <dbReference type="Proteomes" id="UP000887580"/>
    </source>
</evidence>
<sequence length="291" mass="33174">MKILCLTFFLLLLIPVIESSCPIGSIEWQTKCYFFQPNPAGFSNAELYCTSFGGHLASIHDGFTNSLLTENAKTDFLQYNTTDFWIGLSNLESGGTLAWTDGTPTDFYDWDNNQPIYTSDNCGSVNINNGRWRIDECYIQKPFVCATTNFIPTTPAPPQNCSGSLSYYAPTHSCYGVFFSRYIDRQDWSSAESYCQSINGHLASVHSHAEYQFIITLWNFAHAYNEPWLGLFSNNNGYTWQWSDGSPVDWFPWEQGYPHTADTYYCAYASKNGLENYYCSYHYSAVCKIKL</sequence>
<accession>A0AC35FEV9</accession>
<dbReference type="WBParaSite" id="PS1159_v2.g16746.t1">
    <property type="protein sequence ID" value="PS1159_v2.g16746.t1"/>
    <property type="gene ID" value="PS1159_v2.g16746"/>
</dbReference>
<protein>
    <submittedName>
        <fullName evidence="2">C-type lectin domain-containing protein</fullName>
    </submittedName>
</protein>